<dbReference type="InterPro" id="IPR016169">
    <property type="entry name" value="FAD-bd_PCMH_sub2"/>
</dbReference>
<evidence type="ECO:0000313" key="5">
    <source>
        <dbReference type="Proteomes" id="UP000315460"/>
    </source>
</evidence>
<dbReference type="Pfam" id="PF01565">
    <property type="entry name" value="FAD_binding_4"/>
    <property type="match status" value="1"/>
</dbReference>
<dbReference type="SUPFAM" id="SSF56176">
    <property type="entry name" value="FAD-binding/transporter-associated domain-like"/>
    <property type="match status" value="1"/>
</dbReference>
<gene>
    <name evidence="4" type="ORF">SAMN06265174_101351</name>
</gene>
<dbReference type="InterPro" id="IPR016167">
    <property type="entry name" value="FAD-bd_PCMH_sub1"/>
</dbReference>
<dbReference type="InterPro" id="IPR016171">
    <property type="entry name" value="Vanillyl_alc_oxidase_C-sub2"/>
</dbReference>
<dbReference type="PIRSF" id="PIRSF000136">
    <property type="entry name" value="LGO_GLO"/>
    <property type="match status" value="1"/>
</dbReference>
<dbReference type="Pfam" id="PF04030">
    <property type="entry name" value="ALO"/>
    <property type="match status" value="1"/>
</dbReference>
<feature type="region of interest" description="Disordered" evidence="2">
    <location>
        <begin position="1"/>
        <end position="26"/>
    </location>
</feature>
<keyword evidence="1" id="KW-0560">Oxidoreductase</keyword>
<reference evidence="4 5" key="1">
    <citation type="submission" date="2017-05" db="EMBL/GenBank/DDBJ databases">
        <authorList>
            <person name="Varghese N."/>
            <person name="Submissions S."/>
        </authorList>
    </citation>
    <scope>NUCLEOTIDE SEQUENCE [LARGE SCALE GENOMIC DNA]</scope>
    <source>
        <strain evidence="4 5">DSM 45139</strain>
    </source>
</reference>
<dbReference type="Gene3D" id="3.30.465.10">
    <property type="match status" value="1"/>
</dbReference>
<dbReference type="InterPro" id="IPR006094">
    <property type="entry name" value="Oxid_FAD_bind_N"/>
</dbReference>
<dbReference type="InterPro" id="IPR036318">
    <property type="entry name" value="FAD-bd_PCMH-like_sf"/>
</dbReference>
<evidence type="ECO:0000256" key="2">
    <source>
        <dbReference type="SAM" id="MobiDB-lite"/>
    </source>
</evidence>
<comment type="caution">
    <text evidence="4">The sequence shown here is derived from an EMBL/GenBank/DDBJ whole genome shotgun (WGS) entry which is preliminary data.</text>
</comment>
<dbReference type="Gene3D" id="3.30.43.10">
    <property type="entry name" value="Uridine Diphospho-n-acetylenolpyruvylglucosamine Reductase, domain 2"/>
    <property type="match status" value="1"/>
</dbReference>
<dbReference type="PROSITE" id="PS51387">
    <property type="entry name" value="FAD_PCMH"/>
    <property type="match status" value="1"/>
</dbReference>
<evidence type="ECO:0000259" key="3">
    <source>
        <dbReference type="PROSITE" id="PS51387"/>
    </source>
</evidence>
<evidence type="ECO:0000256" key="1">
    <source>
        <dbReference type="ARBA" id="ARBA00023002"/>
    </source>
</evidence>
<protein>
    <submittedName>
        <fullName evidence="4">L-gulonolactone oxidase</fullName>
    </submittedName>
</protein>
<proteinExistence type="predicted"/>
<keyword evidence="5" id="KW-1185">Reference proteome</keyword>
<dbReference type="Gene3D" id="3.30.70.2520">
    <property type="match status" value="1"/>
</dbReference>
<dbReference type="InterPro" id="IPR007173">
    <property type="entry name" value="ALO_C"/>
</dbReference>
<dbReference type="PANTHER" id="PTHR43762">
    <property type="entry name" value="L-GULONOLACTONE OXIDASE"/>
    <property type="match status" value="1"/>
</dbReference>
<dbReference type="Proteomes" id="UP000315460">
    <property type="component" value="Unassembled WGS sequence"/>
</dbReference>
<dbReference type="NCBIfam" id="TIGR01679">
    <property type="entry name" value="bact_FAD_ox"/>
    <property type="match status" value="1"/>
</dbReference>
<dbReference type="Gene3D" id="1.10.45.10">
    <property type="entry name" value="Vanillyl-alcohol Oxidase, Chain A, domain 4"/>
    <property type="match status" value="1"/>
</dbReference>
<dbReference type="InterPro" id="IPR016166">
    <property type="entry name" value="FAD-bd_PCMH"/>
</dbReference>
<evidence type="ECO:0000313" key="4">
    <source>
        <dbReference type="EMBL" id="SMO38202.1"/>
    </source>
</evidence>
<accession>A0ABY1MWK5</accession>
<name>A0ABY1MWK5_9ACTN</name>
<organism evidence="4 5">
    <name type="scientific">Dietzia kunjamensis subsp. schimae</name>
    <dbReference type="NCBI Taxonomy" id="498198"/>
    <lineage>
        <taxon>Bacteria</taxon>
        <taxon>Bacillati</taxon>
        <taxon>Actinomycetota</taxon>
        <taxon>Actinomycetes</taxon>
        <taxon>Mycobacteriales</taxon>
        <taxon>Dietziaceae</taxon>
        <taxon>Dietzia</taxon>
    </lineage>
</organism>
<dbReference type="PANTHER" id="PTHR43762:SF1">
    <property type="entry name" value="D-ARABINONO-1,4-LACTONE OXIDASE"/>
    <property type="match status" value="1"/>
</dbReference>
<sequence>MHTVHRTRSPGVPGVRPHSGSMVQDRLPPRLARVPSPAMTTSVAPWQNWAGNVLASPSGRSLPTTVAEVSDVVTRAAERGTRVKCVGAGHSFTPAAATDGVLVSLDDLAGVESIVPTRGADGRVDGADVTVWAGTRLHRLGPLLWELGLAQPNLGDFAEQSLAGAVSTGTHGTGCAAPGLPATVVGLQLVTADGAVLTCSRESDPEVFEAARLGIGALGIITKMTVRCVPAFALRAEERPWTLTAALADLEGFARSADHAEFFWFPHTDAINVKRNTRLPGDAELHPVGRIRGLIGDELLSNEVFDVVCRAATRRPALTPRLNRVASRALSARDFTDRSYRVFASPRRVRFREMEYAVPVAAAAGVLRDLRDTIDRSGIVTPFPVEVRFAAADDVWMSTAYGREVCYIAVHQYHLMDHTELFRLAEGIFLAAGGRPHWGKMHTRTAEDLSAMVDRFDDFVSVRDRLDPERVFGNDYTERVLP</sequence>
<feature type="domain" description="FAD-binding PCMH-type" evidence="3">
    <location>
        <begin position="53"/>
        <end position="231"/>
    </location>
</feature>
<dbReference type="InterPro" id="IPR010031">
    <property type="entry name" value="FAD_lactone_oxidase-like"/>
</dbReference>
<dbReference type="EMBL" id="FXTG01000001">
    <property type="protein sequence ID" value="SMO38202.1"/>
    <property type="molecule type" value="Genomic_DNA"/>
</dbReference>